<proteinExistence type="predicted"/>
<evidence type="ECO:0000313" key="2">
    <source>
        <dbReference type="Proteomes" id="UP000593579"/>
    </source>
</evidence>
<sequence length="102" mass="11554">MIMEDTESRKVSFREMLMVNVGGFARGSVGVTKEGLVNEDFEILDGDIKVVQLDINLFSTEFKPFGKLVGSFQIIDIDIDNDYFLVKFVEYQDYSKALTEGP</sequence>
<organism evidence="1 2">
    <name type="scientific">Gossypium gossypioides</name>
    <name type="common">Mexican cotton</name>
    <name type="synonym">Selera gossypioides</name>
    <dbReference type="NCBI Taxonomy" id="34282"/>
    <lineage>
        <taxon>Eukaryota</taxon>
        <taxon>Viridiplantae</taxon>
        <taxon>Streptophyta</taxon>
        <taxon>Embryophyta</taxon>
        <taxon>Tracheophyta</taxon>
        <taxon>Spermatophyta</taxon>
        <taxon>Magnoliopsida</taxon>
        <taxon>eudicotyledons</taxon>
        <taxon>Gunneridae</taxon>
        <taxon>Pentapetalae</taxon>
        <taxon>rosids</taxon>
        <taxon>malvids</taxon>
        <taxon>Malvales</taxon>
        <taxon>Malvaceae</taxon>
        <taxon>Malvoideae</taxon>
        <taxon>Gossypium</taxon>
    </lineage>
</organism>
<dbReference type="AlphaFoldDB" id="A0A7J9BRD9"/>
<reference evidence="1 2" key="1">
    <citation type="journal article" date="2019" name="Genome Biol. Evol.">
        <title>Insights into the evolution of the New World diploid cottons (Gossypium, subgenus Houzingenia) based on genome sequencing.</title>
        <authorList>
            <person name="Grover C.E."/>
            <person name="Arick M.A. 2nd"/>
            <person name="Thrash A."/>
            <person name="Conover J.L."/>
            <person name="Sanders W.S."/>
            <person name="Peterson D.G."/>
            <person name="Frelichowski J.E."/>
            <person name="Scheffler J.A."/>
            <person name="Scheffler B.E."/>
            <person name="Wendel J.F."/>
        </authorList>
    </citation>
    <scope>NUCLEOTIDE SEQUENCE [LARGE SCALE GENOMIC DNA]</scope>
    <source>
        <strain evidence="1">5</strain>
        <tissue evidence="1">Leaf</tissue>
    </source>
</reference>
<name>A0A7J9BRD9_GOSGO</name>
<comment type="caution">
    <text evidence="1">The sequence shown here is derived from an EMBL/GenBank/DDBJ whole genome shotgun (WGS) entry which is preliminary data.</text>
</comment>
<keyword evidence="2" id="KW-1185">Reference proteome</keyword>
<dbReference type="EMBL" id="JABEZY010000005">
    <property type="protein sequence ID" value="MBA0738753.1"/>
    <property type="molecule type" value="Genomic_DNA"/>
</dbReference>
<evidence type="ECO:0008006" key="3">
    <source>
        <dbReference type="Google" id="ProtNLM"/>
    </source>
</evidence>
<gene>
    <name evidence="1" type="ORF">Gogos_012078</name>
</gene>
<evidence type="ECO:0000313" key="1">
    <source>
        <dbReference type="EMBL" id="MBA0738753.1"/>
    </source>
</evidence>
<dbReference type="Proteomes" id="UP000593579">
    <property type="component" value="Unassembled WGS sequence"/>
</dbReference>
<protein>
    <recommendedName>
        <fullName evidence="3">DUF4283 domain-containing protein</fullName>
    </recommendedName>
</protein>
<accession>A0A7J9BRD9</accession>
<dbReference type="OrthoDB" id="994333at2759"/>